<dbReference type="PANTHER" id="PTHR46972:SF1">
    <property type="entry name" value="FAD DEPENDENT OXIDOREDUCTASE DOMAIN-CONTAINING PROTEIN"/>
    <property type="match status" value="1"/>
</dbReference>
<dbReference type="GO" id="GO:0004497">
    <property type="term" value="F:monooxygenase activity"/>
    <property type="evidence" value="ECO:0007669"/>
    <property type="project" value="UniProtKB-KW"/>
</dbReference>
<keyword evidence="7" id="KW-1185">Reference proteome</keyword>
<keyword evidence="4" id="KW-0503">Monooxygenase</keyword>
<keyword evidence="3" id="KW-0560">Oxidoreductase</keyword>
<dbReference type="SUPFAM" id="SSF51905">
    <property type="entry name" value="FAD/NAD(P)-binding domain"/>
    <property type="match status" value="1"/>
</dbReference>
<evidence type="ECO:0000259" key="5">
    <source>
        <dbReference type="Pfam" id="PF01494"/>
    </source>
</evidence>
<dbReference type="AlphaFoldDB" id="A0AAW1TGS5"/>
<comment type="caution">
    <text evidence="6">The sequence shown here is derived from an EMBL/GenBank/DDBJ whole genome shotgun (WGS) entry which is preliminary data.</text>
</comment>
<protein>
    <recommendedName>
        <fullName evidence="5">FAD-binding domain-containing protein</fullName>
    </recommendedName>
</protein>
<evidence type="ECO:0000313" key="6">
    <source>
        <dbReference type="EMBL" id="KAK9868179.1"/>
    </source>
</evidence>
<dbReference type="EMBL" id="JALJOV010000041">
    <property type="protein sequence ID" value="KAK9868179.1"/>
    <property type="molecule type" value="Genomic_DNA"/>
</dbReference>
<evidence type="ECO:0000313" key="7">
    <source>
        <dbReference type="Proteomes" id="UP001485043"/>
    </source>
</evidence>
<dbReference type="InterPro" id="IPR036188">
    <property type="entry name" value="FAD/NAD-bd_sf"/>
</dbReference>
<evidence type="ECO:0000256" key="1">
    <source>
        <dbReference type="ARBA" id="ARBA00022630"/>
    </source>
</evidence>
<proteinExistence type="predicted"/>
<dbReference type="Pfam" id="PF01494">
    <property type="entry name" value="FAD_binding_3"/>
    <property type="match status" value="1"/>
</dbReference>
<dbReference type="Proteomes" id="UP001485043">
    <property type="component" value="Unassembled WGS sequence"/>
</dbReference>
<evidence type="ECO:0000256" key="4">
    <source>
        <dbReference type="ARBA" id="ARBA00023033"/>
    </source>
</evidence>
<dbReference type="GO" id="GO:0071949">
    <property type="term" value="F:FAD binding"/>
    <property type="evidence" value="ECO:0007669"/>
    <property type="project" value="InterPro"/>
</dbReference>
<evidence type="ECO:0000256" key="2">
    <source>
        <dbReference type="ARBA" id="ARBA00022827"/>
    </source>
</evidence>
<keyword evidence="2" id="KW-0274">FAD</keyword>
<reference evidence="6 7" key="1">
    <citation type="journal article" date="2024" name="Nat. Commun.">
        <title>Phylogenomics reveals the evolutionary origins of lichenization in chlorophyte algae.</title>
        <authorList>
            <person name="Puginier C."/>
            <person name="Libourel C."/>
            <person name="Otte J."/>
            <person name="Skaloud P."/>
            <person name="Haon M."/>
            <person name="Grisel S."/>
            <person name="Petersen M."/>
            <person name="Berrin J.G."/>
            <person name="Delaux P.M."/>
            <person name="Dal Grande F."/>
            <person name="Keller J."/>
        </authorList>
    </citation>
    <scope>NUCLEOTIDE SEQUENCE [LARGE SCALE GENOMIC DNA]</scope>
    <source>
        <strain evidence="6 7">SAG 2523</strain>
    </source>
</reference>
<name>A0AAW1TGS5_9CHLO</name>
<feature type="domain" description="FAD-binding" evidence="5">
    <location>
        <begin position="251"/>
        <end position="321"/>
    </location>
</feature>
<accession>A0AAW1TGS5</accession>
<sequence length="362" mass="38614">MSYLAGKRICVSGAGIAGSAFAIAFKNACKVSGTSPPPIIEVFEREASPSAREGVGYSFSLRADNNSGSGGIQVVQQLGIADELTKLQEPGNLSHICWQDFKPLIRAPWVPDGQLLADGILRISRSNLRKVLVSHMPSDIVRWGTACTSAVPAANAGGKVQLGFADGSTTECDLLVVADGSSSKLRTSLLPHEPNNYAGVCMLMGRTEALPQLPPEATELNALFRDPQAAQDFRAHGLQQLAKGFSEPLHSMINATKTSSLAAWPCMDKLPHPIHGHGVVYLGDAWHPMSPFSGSGANMALVDSWELAQQLVTGGHGSMEAAINDANQQWRDQWSVLVRQSPPATEQHQAAHVQPKCQACLL</sequence>
<gene>
    <name evidence="6" type="ORF">WJX84_001282</name>
</gene>
<evidence type="ECO:0000256" key="3">
    <source>
        <dbReference type="ARBA" id="ARBA00023002"/>
    </source>
</evidence>
<dbReference type="Gene3D" id="3.50.50.60">
    <property type="entry name" value="FAD/NAD(P)-binding domain"/>
    <property type="match status" value="1"/>
</dbReference>
<dbReference type="InterPro" id="IPR002938">
    <property type="entry name" value="FAD-bd"/>
</dbReference>
<keyword evidence="1" id="KW-0285">Flavoprotein</keyword>
<dbReference type="PANTHER" id="PTHR46972">
    <property type="entry name" value="MONOOXYGENASE ASQM-RELATED"/>
    <property type="match status" value="1"/>
</dbReference>
<organism evidence="6 7">
    <name type="scientific">Apatococcus fuscideae</name>
    <dbReference type="NCBI Taxonomy" id="2026836"/>
    <lineage>
        <taxon>Eukaryota</taxon>
        <taxon>Viridiplantae</taxon>
        <taxon>Chlorophyta</taxon>
        <taxon>core chlorophytes</taxon>
        <taxon>Trebouxiophyceae</taxon>
        <taxon>Chlorellales</taxon>
        <taxon>Chlorellaceae</taxon>
        <taxon>Apatococcus</taxon>
    </lineage>
</organism>